<dbReference type="SFLD" id="SFLDF00045">
    <property type="entry name" value="2-haloacid_dehalogenase"/>
    <property type="match status" value="1"/>
</dbReference>
<dbReference type="SFLD" id="SFLDG01135">
    <property type="entry name" value="C1.5.6:_HAD__Beta-PGM__Phospha"/>
    <property type="match status" value="1"/>
</dbReference>
<dbReference type="GO" id="GO:0018784">
    <property type="term" value="F:(S)-2-haloacid dehalogenase activity"/>
    <property type="evidence" value="ECO:0007669"/>
    <property type="project" value="UniProtKB-UniRule"/>
</dbReference>
<dbReference type="OrthoDB" id="7989657at2"/>
<reference evidence="4 5" key="1">
    <citation type="submission" date="2015-09" db="EMBL/GenBank/DDBJ databases">
        <authorList>
            <consortium name="Swine Surveillance"/>
        </authorList>
    </citation>
    <scope>NUCLEOTIDE SEQUENCE [LARGE SCALE GENOMIC DNA]</scope>
    <source>
        <strain evidence="4 5">CECT 8383</strain>
    </source>
</reference>
<dbReference type="InterPro" id="IPR006439">
    <property type="entry name" value="HAD-SF_hydro_IA"/>
</dbReference>
<dbReference type="SUPFAM" id="SSF56784">
    <property type="entry name" value="HAD-like"/>
    <property type="match status" value="1"/>
</dbReference>
<keyword evidence="5" id="KW-1185">Reference proteome</keyword>
<dbReference type="InterPro" id="IPR023214">
    <property type="entry name" value="HAD_sf"/>
</dbReference>
<dbReference type="CDD" id="cd02588">
    <property type="entry name" value="HAD_L2-DEX"/>
    <property type="match status" value="1"/>
</dbReference>
<dbReference type="InterPro" id="IPR006328">
    <property type="entry name" value="2-HAD"/>
</dbReference>
<comment type="function">
    <text evidence="3">Catalyzes the hydrolytic dehalogenation of small (S)-2-haloalkanoic acids to yield the corresponding (R)-2-hydroxyalkanoic acids.</text>
</comment>
<dbReference type="AlphaFoldDB" id="A0A0P1GP07"/>
<dbReference type="InterPro" id="IPR023198">
    <property type="entry name" value="PGP-like_dom2"/>
</dbReference>
<evidence type="ECO:0000256" key="2">
    <source>
        <dbReference type="ARBA" id="ARBA00022801"/>
    </source>
</evidence>
<dbReference type="RefSeq" id="WP_058318340.1">
    <property type="nucleotide sequence ID" value="NZ_CYSF01000006.1"/>
</dbReference>
<dbReference type="InterPro" id="IPR051540">
    <property type="entry name" value="S-2-haloacid_dehalogenase"/>
</dbReference>
<keyword evidence="2 3" id="KW-0378">Hydrolase</keyword>
<dbReference type="NCBIfam" id="TIGR01428">
    <property type="entry name" value="HAD_type_II"/>
    <property type="match status" value="1"/>
</dbReference>
<dbReference type="InterPro" id="IPR036412">
    <property type="entry name" value="HAD-like_sf"/>
</dbReference>
<dbReference type="PANTHER" id="PTHR43316">
    <property type="entry name" value="HYDROLASE, HALOACID DELAHOGENASE-RELATED"/>
    <property type="match status" value="1"/>
</dbReference>
<sequence>MTDTPAPNTGQITTCVFDAYGTLFDVAAAARIAAAEPGRDALAAAWPQLAEHWRLKQLQYSWLRGLSGHYCDFWQVTQDGLDWALEATGLAGDAELRERLLALYWELQAYDEVPQMLATLKAAGLNTAVLSNGSPRMLDGAVQSAGISALLDDVLSVESVGIFKPAPQVYDLVEQRFDCRRGEVLFVSSNGWDAGSAAAYGLTTAWVNRAGDPVDRLAGTPDHILTDLTNIPALAGL</sequence>
<dbReference type="PANTHER" id="PTHR43316:SF3">
    <property type="entry name" value="HALOACID DEHALOGENASE, TYPE II (AFU_ORTHOLOGUE AFUA_2G07750)-RELATED"/>
    <property type="match status" value="1"/>
</dbReference>
<gene>
    <name evidence="4" type="ORF">TM5383_01475</name>
</gene>
<dbReference type="Gene3D" id="1.10.150.240">
    <property type="entry name" value="Putative phosphatase, domain 2"/>
    <property type="match status" value="1"/>
</dbReference>
<dbReference type="Proteomes" id="UP000051681">
    <property type="component" value="Unassembled WGS sequence"/>
</dbReference>
<comment type="similarity">
    <text evidence="1 3">Belongs to the HAD-like hydrolase superfamily. S-2-haloalkanoic acid dehalogenase family.</text>
</comment>
<organism evidence="4 5">
    <name type="scientific">Thalassovita mediterranea</name>
    <dbReference type="NCBI Taxonomy" id="340021"/>
    <lineage>
        <taxon>Bacteria</taxon>
        <taxon>Pseudomonadati</taxon>
        <taxon>Pseudomonadota</taxon>
        <taxon>Alphaproteobacteria</taxon>
        <taxon>Rhodobacterales</taxon>
        <taxon>Roseobacteraceae</taxon>
        <taxon>Thalassovita</taxon>
    </lineage>
</organism>
<evidence type="ECO:0000256" key="1">
    <source>
        <dbReference type="ARBA" id="ARBA00008106"/>
    </source>
</evidence>
<proteinExistence type="inferred from homology"/>
<dbReference type="EMBL" id="CYSF01000006">
    <property type="protein sequence ID" value="CUH84268.1"/>
    <property type="molecule type" value="Genomic_DNA"/>
</dbReference>
<name>A0A0P1GP07_9RHOB</name>
<dbReference type="PRINTS" id="PR00413">
    <property type="entry name" value="HADHALOGNASE"/>
</dbReference>
<evidence type="ECO:0000256" key="3">
    <source>
        <dbReference type="RuleBase" id="RU368077"/>
    </source>
</evidence>
<dbReference type="Gene3D" id="3.40.50.1000">
    <property type="entry name" value="HAD superfamily/HAD-like"/>
    <property type="match status" value="1"/>
</dbReference>
<dbReference type="EC" id="3.8.1.2" evidence="3"/>
<dbReference type="SFLD" id="SFLDS00003">
    <property type="entry name" value="Haloacid_Dehalogenase"/>
    <property type="match status" value="1"/>
</dbReference>
<dbReference type="STRING" id="340021.TM5383_01475"/>
<evidence type="ECO:0000313" key="4">
    <source>
        <dbReference type="EMBL" id="CUH84268.1"/>
    </source>
</evidence>
<dbReference type="NCBIfam" id="TIGR01493">
    <property type="entry name" value="HAD-SF-IA-v2"/>
    <property type="match status" value="1"/>
</dbReference>
<comment type="catalytic activity">
    <reaction evidence="3">
        <text>an (S)-2-haloacid + H2O = a (2R)-2-hydroxycarboxylate + a halide anion + H(+)</text>
        <dbReference type="Rhea" id="RHEA:11192"/>
        <dbReference type="ChEBI" id="CHEBI:15377"/>
        <dbReference type="ChEBI" id="CHEBI:15378"/>
        <dbReference type="ChEBI" id="CHEBI:16042"/>
        <dbReference type="ChEBI" id="CHEBI:58314"/>
        <dbReference type="ChEBI" id="CHEBI:137405"/>
        <dbReference type="EC" id="3.8.1.2"/>
    </reaction>
</comment>
<evidence type="ECO:0000313" key="5">
    <source>
        <dbReference type="Proteomes" id="UP000051681"/>
    </source>
</evidence>
<dbReference type="Pfam" id="PF00702">
    <property type="entry name" value="Hydrolase"/>
    <property type="match status" value="1"/>
</dbReference>
<protein>
    <recommendedName>
        <fullName evidence="3">(S)-2-haloacid dehalogenase</fullName>
        <ecNumber evidence="3">3.8.1.2</ecNumber>
    </recommendedName>
    <alternativeName>
        <fullName evidence="3">2-haloalkanoic acid dehalogenase</fullName>
    </alternativeName>
    <alternativeName>
        <fullName evidence="3">Halocarboxylic acid halidohydrolase</fullName>
    </alternativeName>
    <alternativeName>
        <fullName evidence="3">L-2-haloacid dehalogenase</fullName>
    </alternativeName>
</protein>
<dbReference type="SFLD" id="SFLDG01129">
    <property type="entry name" value="C1.5:_HAD__Beta-PGM__Phosphata"/>
    <property type="match status" value="1"/>
</dbReference>
<accession>A0A0P1GP07</accession>